<dbReference type="InterPro" id="IPR029021">
    <property type="entry name" value="Prot-tyrosine_phosphatase-like"/>
</dbReference>
<organism evidence="7 8">
    <name type="scientific">Hebeloma cylindrosporum</name>
    <dbReference type="NCBI Taxonomy" id="76867"/>
    <lineage>
        <taxon>Eukaryota</taxon>
        <taxon>Fungi</taxon>
        <taxon>Dikarya</taxon>
        <taxon>Basidiomycota</taxon>
        <taxon>Agaricomycotina</taxon>
        <taxon>Agaricomycetes</taxon>
        <taxon>Agaricomycetidae</taxon>
        <taxon>Agaricales</taxon>
        <taxon>Agaricineae</taxon>
        <taxon>Hymenogastraceae</taxon>
        <taxon>Hebeloma</taxon>
    </lineage>
</organism>
<dbReference type="GO" id="GO:0017017">
    <property type="term" value="F:MAP kinase tyrosine/serine/threonine phosphatase activity"/>
    <property type="evidence" value="ECO:0007669"/>
    <property type="project" value="TreeGrafter"/>
</dbReference>
<name>A0A0C3CWF5_HEBCY</name>
<dbReference type="InterPro" id="IPR016130">
    <property type="entry name" value="Tyr_Pase_AS"/>
</dbReference>
<dbReference type="SMART" id="SM00195">
    <property type="entry name" value="DSPc"/>
    <property type="match status" value="1"/>
</dbReference>
<proteinExistence type="inferred from homology"/>
<dbReference type="InterPro" id="IPR000387">
    <property type="entry name" value="Tyr_Pase_dom"/>
</dbReference>
<dbReference type="STRING" id="686832.A0A0C3CWF5"/>
<evidence type="ECO:0000256" key="3">
    <source>
        <dbReference type="ARBA" id="ARBA00022801"/>
    </source>
</evidence>
<keyword evidence="4" id="KW-0904">Protein phosphatase</keyword>
<evidence type="ECO:0000256" key="2">
    <source>
        <dbReference type="ARBA" id="ARBA00013064"/>
    </source>
</evidence>
<dbReference type="PANTHER" id="PTHR10159">
    <property type="entry name" value="DUAL SPECIFICITY PROTEIN PHOSPHATASE"/>
    <property type="match status" value="1"/>
</dbReference>
<dbReference type="GO" id="GO:0033550">
    <property type="term" value="F:MAP kinase tyrosine phosphatase activity"/>
    <property type="evidence" value="ECO:0007669"/>
    <property type="project" value="TreeGrafter"/>
</dbReference>
<dbReference type="CDD" id="cd14498">
    <property type="entry name" value="DSP"/>
    <property type="match status" value="1"/>
</dbReference>
<dbReference type="Gene3D" id="3.90.190.10">
    <property type="entry name" value="Protein tyrosine phosphatase superfamily"/>
    <property type="match status" value="1"/>
</dbReference>
<keyword evidence="3" id="KW-0378">Hydrolase</keyword>
<dbReference type="GO" id="GO:0008330">
    <property type="term" value="F:protein tyrosine/threonine phosphatase activity"/>
    <property type="evidence" value="ECO:0007669"/>
    <property type="project" value="TreeGrafter"/>
</dbReference>
<dbReference type="PROSITE" id="PS50054">
    <property type="entry name" value="TYR_PHOSPHATASE_DUAL"/>
    <property type="match status" value="1"/>
</dbReference>
<dbReference type="Proteomes" id="UP000053424">
    <property type="component" value="Unassembled WGS sequence"/>
</dbReference>
<dbReference type="GO" id="GO:0043409">
    <property type="term" value="P:negative regulation of MAPK cascade"/>
    <property type="evidence" value="ECO:0007669"/>
    <property type="project" value="TreeGrafter"/>
</dbReference>
<dbReference type="OrthoDB" id="10252009at2759"/>
<evidence type="ECO:0000259" key="5">
    <source>
        <dbReference type="PROSITE" id="PS50054"/>
    </source>
</evidence>
<dbReference type="PANTHER" id="PTHR10159:SF511">
    <property type="entry name" value="DUAL SPECIFICITY PROTEIN PHOSPHATASE 1"/>
    <property type="match status" value="1"/>
</dbReference>
<evidence type="ECO:0000313" key="7">
    <source>
        <dbReference type="EMBL" id="KIM48479.1"/>
    </source>
</evidence>
<dbReference type="GO" id="GO:0005737">
    <property type="term" value="C:cytoplasm"/>
    <property type="evidence" value="ECO:0007669"/>
    <property type="project" value="TreeGrafter"/>
</dbReference>
<dbReference type="HOGENOM" id="CLU_027074_12_0_1"/>
<reference evidence="8" key="2">
    <citation type="submission" date="2015-01" db="EMBL/GenBank/DDBJ databases">
        <title>Evolutionary Origins and Diversification of the Mycorrhizal Mutualists.</title>
        <authorList>
            <consortium name="DOE Joint Genome Institute"/>
            <consortium name="Mycorrhizal Genomics Consortium"/>
            <person name="Kohler A."/>
            <person name="Kuo A."/>
            <person name="Nagy L.G."/>
            <person name="Floudas D."/>
            <person name="Copeland A."/>
            <person name="Barry K.W."/>
            <person name="Cichocki N."/>
            <person name="Veneault-Fourrey C."/>
            <person name="LaButti K."/>
            <person name="Lindquist E.A."/>
            <person name="Lipzen A."/>
            <person name="Lundell T."/>
            <person name="Morin E."/>
            <person name="Murat C."/>
            <person name="Riley R."/>
            <person name="Ohm R."/>
            <person name="Sun H."/>
            <person name="Tunlid A."/>
            <person name="Henrissat B."/>
            <person name="Grigoriev I.V."/>
            <person name="Hibbett D.S."/>
            <person name="Martin F."/>
        </authorList>
    </citation>
    <scope>NUCLEOTIDE SEQUENCE [LARGE SCALE GENOMIC DNA]</scope>
    <source>
        <strain evidence="8">h7</strain>
    </source>
</reference>
<dbReference type="AlphaFoldDB" id="A0A0C3CWF5"/>
<protein>
    <recommendedName>
        <fullName evidence="2">protein-tyrosine-phosphatase</fullName>
        <ecNumber evidence="2">3.1.3.48</ecNumber>
    </recommendedName>
</protein>
<dbReference type="PROSITE" id="PS00383">
    <property type="entry name" value="TYR_PHOSPHATASE_1"/>
    <property type="match status" value="1"/>
</dbReference>
<comment type="similarity">
    <text evidence="1">Belongs to the protein-tyrosine phosphatase family. Non-receptor class dual specificity subfamily.</text>
</comment>
<reference evidence="7 8" key="1">
    <citation type="submission" date="2014-04" db="EMBL/GenBank/DDBJ databases">
        <authorList>
            <consortium name="DOE Joint Genome Institute"/>
            <person name="Kuo A."/>
            <person name="Gay G."/>
            <person name="Dore J."/>
            <person name="Kohler A."/>
            <person name="Nagy L.G."/>
            <person name="Floudas D."/>
            <person name="Copeland A."/>
            <person name="Barry K.W."/>
            <person name="Cichocki N."/>
            <person name="Veneault-Fourrey C."/>
            <person name="LaButti K."/>
            <person name="Lindquist E.A."/>
            <person name="Lipzen A."/>
            <person name="Lundell T."/>
            <person name="Morin E."/>
            <person name="Murat C."/>
            <person name="Sun H."/>
            <person name="Tunlid A."/>
            <person name="Henrissat B."/>
            <person name="Grigoriev I.V."/>
            <person name="Hibbett D.S."/>
            <person name="Martin F."/>
            <person name="Nordberg H.P."/>
            <person name="Cantor M.N."/>
            <person name="Hua S.X."/>
        </authorList>
    </citation>
    <scope>NUCLEOTIDE SEQUENCE [LARGE SCALE GENOMIC DNA]</scope>
    <source>
        <strain evidence="8">h7</strain>
    </source>
</reference>
<evidence type="ECO:0000256" key="4">
    <source>
        <dbReference type="ARBA" id="ARBA00022912"/>
    </source>
</evidence>
<accession>A0A0C3CWF5</accession>
<evidence type="ECO:0000256" key="1">
    <source>
        <dbReference type="ARBA" id="ARBA00008601"/>
    </source>
</evidence>
<evidence type="ECO:0000259" key="6">
    <source>
        <dbReference type="PROSITE" id="PS50056"/>
    </source>
</evidence>
<gene>
    <name evidence="7" type="ORF">M413DRAFT_62827</name>
</gene>
<feature type="domain" description="Tyrosine-protein phosphatase" evidence="5">
    <location>
        <begin position="19"/>
        <end position="163"/>
    </location>
</feature>
<feature type="domain" description="Tyrosine specific protein phosphatases" evidence="6">
    <location>
        <begin position="84"/>
        <end position="142"/>
    </location>
</feature>
<dbReference type="InterPro" id="IPR000340">
    <property type="entry name" value="Dual-sp_phosphatase_cat-dom"/>
</dbReference>
<dbReference type="InterPro" id="IPR020422">
    <property type="entry name" value="TYR_PHOSPHATASE_DUAL_dom"/>
</dbReference>
<dbReference type="EC" id="3.1.3.48" evidence="2"/>
<sequence length="192" mass="20399">MPPKRKVEADVPLKQPTDAVSVIIPSALYLGPCSSASSIPFLTSNSINHVLSIGSTPSPRVDDVTYHRLGLKDSTSSSIASTIDSAIEVIDNALGSNKGRGRILVHCSAGVSRSPTVVVGYLMKKRGMSPKVALGYVVRARPQVSPNPGFLEQLKAMEEGLYGGVSTLEVDELQRREVDRLALFSDAVEAPA</sequence>
<dbReference type="SUPFAM" id="SSF52799">
    <property type="entry name" value="(Phosphotyrosine protein) phosphatases II"/>
    <property type="match status" value="1"/>
</dbReference>
<dbReference type="EMBL" id="KN831769">
    <property type="protein sequence ID" value="KIM48479.1"/>
    <property type="molecule type" value="Genomic_DNA"/>
</dbReference>
<dbReference type="PROSITE" id="PS50056">
    <property type="entry name" value="TYR_PHOSPHATASE_2"/>
    <property type="match status" value="1"/>
</dbReference>
<evidence type="ECO:0000313" key="8">
    <source>
        <dbReference type="Proteomes" id="UP000053424"/>
    </source>
</evidence>
<dbReference type="Pfam" id="PF00782">
    <property type="entry name" value="DSPc"/>
    <property type="match status" value="1"/>
</dbReference>
<keyword evidence="8" id="KW-1185">Reference proteome</keyword>